<keyword evidence="3" id="KW-1185">Reference proteome</keyword>
<accession>A0A2J6TEC3</accession>
<evidence type="ECO:0000313" key="3">
    <source>
        <dbReference type="Proteomes" id="UP000235371"/>
    </source>
</evidence>
<evidence type="ECO:0000256" key="1">
    <source>
        <dbReference type="SAM" id="MobiDB-lite"/>
    </source>
</evidence>
<dbReference type="InParanoid" id="A0A2J6TEC3"/>
<organism evidence="2 3">
    <name type="scientific">Hyaloscypha bicolor E</name>
    <dbReference type="NCBI Taxonomy" id="1095630"/>
    <lineage>
        <taxon>Eukaryota</taxon>
        <taxon>Fungi</taxon>
        <taxon>Dikarya</taxon>
        <taxon>Ascomycota</taxon>
        <taxon>Pezizomycotina</taxon>
        <taxon>Leotiomycetes</taxon>
        <taxon>Helotiales</taxon>
        <taxon>Hyaloscyphaceae</taxon>
        <taxon>Hyaloscypha</taxon>
        <taxon>Hyaloscypha bicolor</taxon>
    </lineage>
</organism>
<dbReference type="EMBL" id="KZ613786">
    <property type="protein sequence ID" value="PMD61339.1"/>
    <property type="molecule type" value="Genomic_DNA"/>
</dbReference>
<evidence type="ECO:0000313" key="2">
    <source>
        <dbReference type="EMBL" id="PMD61339.1"/>
    </source>
</evidence>
<gene>
    <name evidence="2" type="ORF">K444DRAFT_367975</name>
</gene>
<feature type="compositionally biased region" description="Polar residues" evidence="1">
    <location>
        <begin position="135"/>
        <end position="157"/>
    </location>
</feature>
<dbReference type="AlphaFoldDB" id="A0A2J6TEC3"/>
<dbReference type="Proteomes" id="UP000235371">
    <property type="component" value="Unassembled WGS sequence"/>
</dbReference>
<dbReference type="GeneID" id="36580328"/>
<protein>
    <submittedName>
        <fullName evidence="2">Uncharacterized protein</fullName>
    </submittedName>
</protein>
<proteinExistence type="predicted"/>
<reference evidence="2 3" key="1">
    <citation type="submission" date="2016-04" db="EMBL/GenBank/DDBJ databases">
        <title>A degradative enzymes factory behind the ericoid mycorrhizal symbiosis.</title>
        <authorList>
            <consortium name="DOE Joint Genome Institute"/>
            <person name="Martino E."/>
            <person name="Morin E."/>
            <person name="Grelet G."/>
            <person name="Kuo A."/>
            <person name="Kohler A."/>
            <person name="Daghino S."/>
            <person name="Barry K."/>
            <person name="Choi C."/>
            <person name="Cichocki N."/>
            <person name="Clum A."/>
            <person name="Copeland A."/>
            <person name="Hainaut M."/>
            <person name="Haridas S."/>
            <person name="Labutti K."/>
            <person name="Lindquist E."/>
            <person name="Lipzen A."/>
            <person name="Khouja H.-R."/>
            <person name="Murat C."/>
            <person name="Ohm R."/>
            <person name="Olson A."/>
            <person name="Spatafora J."/>
            <person name="Veneault-Fourrey C."/>
            <person name="Henrissat B."/>
            <person name="Grigoriev I."/>
            <person name="Martin F."/>
            <person name="Perotto S."/>
        </authorList>
    </citation>
    <scope>NUCLEOTIDE SEQUENCE [LARGE SCALE GENOMIC DNA]</scope>
    <source>
        <strain evidence="2 3">E</strain>
    </source>
</reference>
<sequence>MIVGRRIECCTYCMSICEAWAGASVTKEMKSCPAGPCFLLWLCRDSRNLDIPPPLVQTALLSFLGSASWIGLLDLTGPANGQLRLWATQTVFGECLNSREMVRLREGGGEWKGAEICAASLRFVKDRRRRVSKQLGPSSSHHSPLTHGIPSQSHIRSGQTAACPSRCTSEMHRQCIQRTSCDDTS</sequence>
<feature type="region of interest" description="Disordered" evidence="1">
    <location>
        <begin position="132"/>
        <end position="157"/>
    </location>
</feature>
<dbReference type="RefSeq" id="XP_024738243.1">
    <property type="nucleotide sequence ID" value="XM_024872247.1"/>
</dbReference>
<name>A0A2J6TEC3_9HELO</name>